<evidence type="ECO:0000313" key="3">
    <source>
        <dbReference type="Proteomes" id="UP000276133"/>
    </source>
</evidence>
<sequence>MLKKFSQFKVESIIDNRLPTLEKPYYQISTVLFAQLIKILYASLVTSGSLSAQNQYCSDDNEDENLDDKSNLKYLTQPSASAQASNSESDTPVKKKKKKESLDRPKSNIRINELLEQMEKGQKIGETKPDFDIKIETAKKSSLKRRRSSNQLKISDNVTVLDENAITDPSDAPVSNVSEVAVQAIVDDQSSHSQQDDEIKELLKTKDKANDQHFKNCGQKDKTDLFLKKLLNSNTSGDIVNFLPSDTHAIKAATPVFELLMSPLFNTILTNSNSNSSSSTASTNSANSTSGQHITKTSFNNSISTQQKSNSPTNFKKAKLDHKTKMFNK</sequence>
<proteinExistence type="predicted"/>
<evidence type="ECO:0000313" key="2">
    <source>
        <dbReference type="EMBL" id="RNA41840.1"/>
    </source>
</evidence>
<evidence type="ECO:0000256" key="1">
    <source>
        <dbReference type="SAM" id="MobiDB-lite"/>
    </source>
</evidence>
<feature type="compositionally biased region" description="Low complexity" evidence="1">
    <location>
        <begin position="273"/>
        <end position="290"/>
    </location>
</feature>
<comment type="caution">
    <text evidence="2">The sequence shown here is derived from an EMBL/GenBank/DDBJ whole genome shotgun (WGS) entry which is preliminary data.</text>
</comment>
<feature type="compositionally biased region" description="Polar residues" evidence="1">
    <location>
        <begin position="291"/>
        <end position="314"/>
    </location>
</feature>
<feature type="region of interest" description="Disordered" evidence="1">
    <location>
        <begin position="273"/>
        <end position="329"/>
    </location>
</feature>
<organism evidence="2 3">
    <name type="scientific">Brachionus plicatilis</name>
    <name type="common">Marine rotifer</name>
    <name type="synonym">Brachionus muelleri</name>
    <dbReference type="NCBI Taxonomy" id="10195"/>
    <lineage>
        <taxon>Eukaryota</taxon>
        <taxon>Metazoa</taxon>
        <taxon>Spiralia</taxon>
        <taxon>Gnathifera</taxon>
        <taxon>Rotifera</taxon>
        <taxon>Eurotatoria</taxon>
        <taxon>Monogononta</taxon>
        <taxon>Pseudotrocha</taxon>
        <taxon>Ploima</taxon>
        <taxon>Brachionidae</taxon>
        <taxon>Brachionus</taxon>
    </lineage>
</organism>
<reference evidence="2 3" key="1">
    <citation type="journal article" date="2018" name="Sci. Rep.">
        <title>Genomic signatures of local adaptation to the degree of environmental predictability in rotifers.</title>
        <authorList>
            <person name="Franch-Gras L."/>
            <person name="Hahn C."/>
            <person name="Garcia-Roger E.M."/>
            <person name="Carmona M.J."/>
            <person name="Serra M."/>
            <person name="Gomez A."/>
        </authorList>
    </citation>
    <scope>NUCLEOTIDE SEQUENCE [LARGE SCALE GENOMIC DNA]</scope>
    <source>
        <strain evidence="2">HYR1</strain>
    </source>
</reference>
<dbReference type="AlphaFoldDB" id="A0A3M7T1X6"/>
<feature type="compositionally biased region" description="Polar residues" evidence="1">
    <location>
        <begin position="77"/>
        <end position="90"/>
    </location>
</feature>
<accession>A0A3M7T1X6</accession>
<keyword evidence="3" id="KW-1185">Reference proteome</keyword>
<feature type="region of interest" description="Disordered" evidence="1">
    <location>
        <begin position="77"/>
        <end position="108"/>
    </location>
</feature>
<feature type="compositionally biased region" description="Basic residues" evidence="1">
    <location>
        <begin position="316"/>
        <end position="329"/>
    </location>
</feature>
<dbReference type="EMBL" id="REGN01000444">
    <property type="protein sequence ID" value="RNA41840.1"/>
    <property type="molecule type" value="Genomic_DNA"/>
</dbReference>
<protein>
    <submittedName>
        <fullName evidence="2">Uncharacterized protein</fullName>
    </submittedName>
</protein>
<name>A0A3M7T1X6_BRAPC</name>
<dbReference type="Proteomes" id="UP000276133">
    <property type="component" value="Unassembled WGS sequence"/>
</dbReference>
<gene>
    <name evidence="2" type="ORF">BpHYR1_017051</name>
</gene>